<evidence type="ECO:0000256" key="11">
    <source>
        <dbReference type="ARBA" id="ARBA00023157"/>
    </source>
</evidence>
<keyword evidence="8 14" id="KW-0732">Signal</keyword>
<feature type="signal peptide" evidence="14">
    <location>
        <begin position="1"/>
        <end position="22"/>
    </location>
</feature>
<dbReference type="PANTHER" id="PTHR37928:SF2">
    <property type="entry name" value="GPI ANCHORED CFEM DOMAIN PROTEIN (AFU_ORTHOLOGUE AFUA_6G10580)"/>
    <property type="match status" value="1"/>
</dbReference>
<dbReference type="KEGG" id="mlr:MELLADRAFT_73660"/>
<keyword evidence="13" id="KW-0449">Lipoprotein</keyword>
<evidence type="ECO:0000256" key="12">
    <source>
        <dbReference type="ARBA" id="ARBA00023180"/>
    </source>
</evidence>
<evidence type="ECO:0000313" key="17">
    <source>
        <dbReference type="Proteomes" id="UP000001072"/>
    </source>
</evidence>
<accession>F4SB85</accession>
<keyword evidence="6" id="KW-0349">Heme</keyword>
<keyword evidence="9" id="KW-0408">Iron</keyword>
<feature type="domain" description="CFEM" evidence="15">
    <location>
        <begin position="6"/>
        <end position="94"/>
    </location>
</feature>
<keyword evidence="17" id="KW-1185">Reference proteome</keyword>
<evidence type="ECO:0000256" key="13">
    <source>
        <dbReference type="ARBA" id="ARBA00023288"/>
    </source>
</evidence>
<organism evidence="17">
    <name type="scientific">Melampsora larici-populina (strain 98AG31 / pathotype 3-4-7)</name>
    <name type="common">Poplar leaf rust fungus</name>
    <dbReference type="NCBI Taxonomy" id="747676"/>
    <lineage>
        <taxon>Eukaryota</taxon>
        <taxon>Fungi</taxon>
        <taxon>Dikarya</taxon>
        <taxon>Basidiomycota</taxon>
        <taxon>Pucciniomycotina</taxon>
        <taxon>Pucciniomycetes</taxon>
        <taxon>Pucciniales</taxon>
        <taxon>Melampsoraceae</taxon>
        <taxon>Melampsora</taxon>
    </lineage>
</organism>
<keyword evidence="11" id="KW-1015">Disulfide bond</keyword>
<dbReference type="Pfam" id="PF05730">
    <property type="entry name" value="CFEM"/>
    <property type="match status" value="1"/>
</dbReference>
<evidence type="ECO:0000256" key="10">
    <source>
        <dbReference type="ARBA" id="ARBA00023136"/>
    </source>
</evidence>
<keyword evidence="12" id="KW-0325">Glycoprotein</keyword>
<comment type="subcellular location">
    <subcellularLocation>
        <location evidence="1">Cell membrane</location>
        <topology evidence="1">Lipid-anchor</topology>
        <topology evidence="1">GPI-anchor</topology>
    </subcellularLocation>
    <subcellularLocation>
        <location evidence="2">Secreted</location>
    </subcellularLocation>
</comment>
<evidence type="ECO:0000256" key="5">
    <source>
        <dbReference type="ARBA" id="ARBA00022525"/>
    </source>
</evidence>
<proteinExistence type="inferred from homology"/>
<evidence type="ECO:0000313" key="16">
    <source>
        <dbReference type="EMBL" id="EGF98109.1"/>
    </source>
</evidence>
<evidence type="ECO:0000256" key="3">
    <source>
        <dbReference type="ARBA" id="ARBA00010031"/>
    </source>
</evidence>
<keyword evidence="10" id="KW-0472">Membrane</keyword>
<evidence type="ECO:0000256" key="9">
    <source>
        <dbReference type="ARBA" id="ARBA00023004"/>
    </source>
</evidence>
<dbReference type="Proteomes" id="UP000001072">
    <property type="component" value="Unassembled WGS sequence"/>
</dbReference>
<dbReference type="PANTHER" id="PTHR37928">
    <property type="entry name" value="CFEM DOMAIN PROTEIN (AFU_ORTHOLOGUE AFUA_6G14090)"/>
    <property type="match status" value="1"/>
</dbReference>
<evidence type="ECO:0000259" key="15">
    <source>
        <dbReference type="PROSITE" id="PS52012"/>
    </source>
</evidence>
<sequence length="94" mass="10306">MVSFYNLFFLTIFVFTISTTKALSLPGLDLSGLPKCAQGCVIKAALGTIRNCNLLDINCHCQDDSYLRISARCIITSCSVDDAVNAEMWAHHTC</sequence>
<evidence type="ECO:0000256" key="14">
    <source>
        <dbReference type="SAM" id="SignalP"/>
    </source>
</evidence>
<dbReference type="InParanoid" id="F4SB85"/>
<reference evidence="17" key="1">
    <citation type="journal article" date="2011" name="Proc. Natl. Acad. Sci. U.S.A.">
        <title>Obligate biotrophy features unraveled by the genomic analysis of rust fungi.</title>
        <authorList>
            <person name="Duplessis S."/>
            <person name="Cuomo C.A."/>
            <person name="Lin Y.-C."/>
            <person name="Aerts A."/>
            <person name="Tisserant E."/>
            <person name="Veneault-Fourrey C."/>
            <person name="Joly D.L."/>
            <person name="Hacquard S."/>
            <person name="Amselem J."/>
            <person name="Cantarel B.L."/>
            <person name="Chiu R."/>
            <person name="Coutinho P.M."/>
            <person name="Feau N."/>
            <person name="Field M."/>
            <person name="Frey P."/>
            <person name="Gelhaye E."/>
            <person name="Goldberg J."/>
            <person name="Grabherr M.G."/>
            <person name="Kodira C.D."/>
            <person name="Kohler A."/>
            <person name="Kuees U."/>
            <person name="Lindquist E.A."/>
            <person name="Lucas S.M."/>
            <person name="Mago R."/>
            <person name="Mauceli E."/>
            <person name="Morin E."/>
            <person name="Murat C."/>
            <person name="Pangilinan J.L."/>
            <person name="Park R."/>
            <person name="Pearson M."/>
            <person name="Quesneville H."/>
            <person name="Rouhier N."/>
            <person name="Sakthikumar S."/>
            <person name="Salamov A.A."/>
            <person name="Schmutz J."/>
            <person name="Selles B."/>
            <person name="Shapiro H."/>
            <person name="Tanguay P."/>
            <person name="Tuskan G.A."/>
            <person name="Henrissat B."/>
            <person name="Van de Peer Y."/>
            <person name="Rouze P."/>
            <person name="Ellis J.G."/>
            <person name="Dodds P.N."/>
            <person name="Schein J.E."/>
            <person name="Zhong S."/>
            <person name="Hamelin R.C."/>
            <person name="Grigoriev I.V."/>
            <person name="Szabo L.J."/>
            <person name="Martin F."/>
        </authorList>
    </citation>
    <scope>NUCLEOTIDE SEQUENCE [LARGE SCALE GENOMIC DNA]</scope>
    <source>
        <strain evidence="17">98AG31 / pathotype 3-4-7</strain>
    </source>
</reference>
<keyword evidence="7" id="KW-0479">Metal-binding</keyword>
<evidence type="ECO:0000256" key="4">
    <source>
        <dbReference type="ARBA" id="ARBA00022475"/>
    </source>
</evidence>
<evidence type="ECO:0000256" key="1">
    <source>
        <dbReference type="ARBA" id="ARBA00004609"/>
    </source>
</evidence>
<dbReference type="InterPro" id="IPR008427">
    <property type="entry name" value="Extracellular_membr_CFEM_dom"/>
</dbReference>
<evidence type="ECO:0000256" key="6">
    <source>
        <dbReference type="ARBA" id="ARBA00022617"/>
    </source>
</evidence>
<protein>
    <submittedName>
        <fullName evidence="16">Secreted protein</fullName>
    </submittedName>
</protein>
<comment type="similarity">
    <text evidence="3">Belongs to the RBT5 family.</text>
</comment>
<gene>
    <name evidence="16" type="ORF">MELLADRAFT_73660</name>
</gene>
<dbReference type="GO" id="GO:0046872">
    <property type="term" value="F:metal ion binding"/>
    <property type="evidence" value="ECO:0007669"/>
    <property type="project" value="UniProtKB-KW"/>
</dbReference>
<dbReference type="InterPro" id="IPR051735">
    <property type="entry name" value="CFEM_domain"/>
</dbReference>
<dbReference type="PROSITE" id="PS52012">
    <property type="entry name" value="CFEM"/>
    <property type="match status" value="1"/>
</dbReference>
<dbReference type="VEuPathDB" id="FungiDB:MELLADRAFT_73660"/>
<dbReference type="GO" id="GO:0005576">
    <property type="term" value="C:extracellular region"/>
    <property type="evidence" value="ECO:0007669"/>
    <property type="project" value="UniProtKB-SubCell"/>
</dbReference>
<evidence type="ECO:0000256" key="7">
    <source>
        <dbReference type="ARBA" id="ARBA00022723"/>
    </source>
</evidence>
<feature type="chain" id="PRO_5003322121" evidence="14">
    <location>
        <begin position="23"/>
        <end position="94"/>
    </location>
</feature>
<dbReference type="GeneID" id="18932449"/>
<dbReference type="GO" id="GO:0005886">
    <property type="term" value="C:plasma membrane"/>
    <property type="evidence" value="ECO:0007669"/>
    <property type="project" value="UniProtKB-SubCell"/>
</dbReference>
<dbReference type="AlphaFoldDB" id="F4SB85"/>
<keyword evidence="5" id="KW-0964">Secreted</keyword>
<name>F4SB85_MELLP</name>
<evidence type="ECO:0000256" key="2">
    <source>
        <dbReference type="ARBA" id="ARBA00004613"/>
    </source>
</evidence>
<evidence type="ECO:0000256" key="8">
    <source>
        <dbReference type="ARBA" id="ARBA00022729"/>
    </source>
</evidence>
<keyword evidence="4" id="KW-1003">Cell membrane</keyword>
<dbReference type="RefSeq" id="XP_007418618.1">
    <property type="nucleotide sequence ID" value="XM_007418556.1"/>
</dbReference>
<dbReference type="HOGENOM" id="CLU_2386626_0_0_1"/>
<dbReference type="EMBL" id="GL883185">
    <property type="protein sequence ID" value="EGF98109.1"/>
    <property type="molecule type" value="Genomic_DNA"/>
</dbReference>